<accession>A0A5A7PMA7</accession>
<feature type="compositionally biased region" description="Low complexity" evidence="1">
    <location>
        <begin position="46"/>
        <end position="56"/>
    </location>
</feature>
<name>A0A5A7PMA7_STRAF</name>
<organism evidence="2 3">
    <name type="scientific">Striga asiatica</name>
    <name type="common">Asiatic witchweed</name>
    <name type="synonym">Buchnera asiatica</name>
    <dbReference type="NCBI Taxonomy" id="4170"/>
    <lineage>
        <taxon>Eukaryota</taxon>
        <taxon>Viridiplantae</taxon>
        <taxon>Streptophyta</taxon>
        <taxon>Embryophyta</taxon>
        <taxon>Tracheophyta</taxon>
        <taxon>Spermatophyta</taxon>
        <taxon>Magnoliopsida</taxon>
        <taxon>eudicotyledons</taxon>
        <taxon>Gunneridae</taxon>
        <taxon>Pentapetalae</taxon>
        <taxon>asterids</taxon>
        <taxon>lamiids</taxon>
        <taxon>Lamiales</taxon>
        <taxon>Orobanchaceae</taxon>
        <taxon>Buchnereae</taxon>
        <taxon>Striga</taxon>
    </lineage>
</organism>
<comment type="caution">
    <text evidence="2">The sequence shown here is derived from an EMBL/GenBank/DDBJ whole genome shotgun (WGS) entry which is preliminary data.</text>
</comment>
<feature type="region of interest" description="Disordered" evidence="1">
    <location>
        <begin position="37"/>
        <end position="115"/>
    </location>
</feature>
<evidence type="ECO:0000256" key="1">
    <source>
        <dbReference type="SAM" id="MobiDB-lite"/>
    </source>
</evidence>
<dbReference type="AlphaFoldDB" id="A0A5A7PMA7"/>
<keyword evidence="3" id="KW-1185">Reference proteome</keyword>
<proteinExistence type="predicted"/>
<evidence type="ECO:0000313" key="2">
    <source>
        <dbReference type="EMBL" id="GER33748.1"/>
    </source>
</evidence>
<reference evidence="3" key="1">
    <citation type="journal article" date="2019" name="Curr. Biol.">
        <title>Genome Sequence of Striga asiatica Provides Insight into the Evolution of Plant Parasitism.</title>
        <authorList>
            <person name="Yoshida S."/>
            <person name="Kim S."/>
            <person name="Wafula E.K."/>
            <person name="Tanskanen J."/>
            <person name="Kim Y.M."/>
            <person name="Honaas L."/>
            <person name="Yang Z."/>
            <person name="Spallek T."/>
            <person name="Conn C.E."/>
            <person name="Ichihashi Y."/>
            <person name="Cheong K."/>
            <person name="Cui S."/>
            <person name="Der J.P."/>
            <person name="Gundlach H."/>
            <person name="Jiao Y."/>
            <person name="Hori C."/>
            <person name="Ishida J.K."/>
            <person name="Kasahara H."/>
            <person name="Kiba T."/>
            <person name="Kim M.S."/>
            <person name="Koo N."/>
            <person name="Laohavisit A."/>
            <person name="Lee Y.H."/>
            <person name="Lumba S."/>
            <person name="McCourt P."/>
            <person name="Mortimer J.C."/>
            <person name="Mutuku J.M."/>
            <person name="Nomura T."/>
            <person name="Sasaki-Sekimoto Y."/>
            <person name="Seto Y."/>
            <person name="Wang Y."/>
            <person name="Wakatake T."/>
            <person name="Sakakibara H."/>
            <person name="Demura T."/>
            <person name="Yamaguchi S."/>
            <person name="Yoneyama K."/>
            <person name="Manabe R.I."/>
            <person name="Nelson D.C."/>
            <person name="Schulman A.H."/>
            <person name="Timko M.P."/>
            <person name="dePamphilis C.W."/>
            <person name="Choi D."/>
            <person name="Shirasu K."/>
        </authorList>
    </citation>
    <scope>NUCLEOTIDE SEQUENCE [LARGE SCALE GENOMIC DNA]</scope>
    <source>
        <strain evidence="3">cv. UVA1</strain>
    </source>
</reference>
<evidence type="ECO:0000313" key="3">
    <source>
        <dbReference type="Proteomes" id="UP000325081"/>
    </source>
</evidence>
<dbReference type="EMBL" id="BKCP01004783">
    <property type="protein sequence ID" value="GER33748.1"/>
    <property type="molecule type" value="Genomic_DNA"/>
</dbReference>
<sequence length="115" mass="12411">MVKAKEGPVFGIHGLQLWACVSISVNLGECGVIRATADSTSKKTRSTTATKAATSAPLTHWQKPSRTPLAASSSSEVVPLPHPLPQEVPARGPTRQKQISETNTCRRNTRRRRLG</sequence>
<gene>
    <name evidence="2" type="ORF">STAS_09906</name>
</gene>
<dbReference type="Proteomes" id="UP000325081">
    <property type="component" value="Unassembled WGS sequence"/>
</dbReference>
<protein>
    <submittedName>
        <fullName evidence="2">Pre-rRNA-processing protein RIX1</fullName>
    </submittedName>
</protein>
<feature type="compositionally biased region" description="Polar residues" evidence="1">
    <location>
        <begin position="62"/>
        <end position="76"/>
    </location>
</feature>